<dbReference type="Pfam" id="PF00652">
    <property type="entry name" value="Ricin_B_lectin"/>
    <property type="match status" value="1"/>
</dbReference>
<evidence type="ECO:0000256" key="1">
    <source>
        <dbReference type="SAM" id="Coils"/>
    </source>
</evidence>
<accession>A0A919JQS5</accession>
<dbReference type="PROSITE" id="PS50818">
    <property type="entry name" value="INTEIN_C_TER"/>
    <property type="match status" value="1"/>
</dbReference>
<feature type="domain" description="Ricin B lectin" evidence="3">
    <location>
        <begin position="233"/>
        <end position="369"/>
    </location>
</feature>
<reference evidence="4" key="1">
    <citation type="submission" date="2021-01" db="EMBL/GenBank/DDBJ databases">
        <title>Whole genome shotgun sequence of Actinoplanes nipponensis NBRC 14063.</title>
        <authorList>
            <person name="Komaki H."/>
            <person name="Tamura T."/>
        </authorList>
    </citation>
    <scope>NUCLEOTIDE SEQUENCE</scope>
    <source>
        <strain evidence="4">NBRC 14063</strain>
    </source>
</reference>
<name>A0A919JQS5_9ACTN</name>
<feature type="region of interest" description="Disordered" evidence="2">
    <location>
        <begin position="1239"/>
        <end position="1313"/>
    </location>
</feature>
<dbReference type="Pfam" id="PF14200">
    <property type="entry name" value="RicinB_lectin_2"/>
    <property type="match status" value="1"/>
</dbReference>
<evidence type="ECO:0000259" key="3">
    <source>
        <dbReference type="SMART" id="SM00458"/>
    </source>
</evidence>
<dbReference type="Gene3D" id="3.40.1350.110">
    <property type="match status" value="1"/>
</dbReference>
<feature type="coiled-coil region" evidence="1">
    <location>
        <begin position="1047"/>
        <end position="1091"/>
    </location>
</feature>
<dbReference type="SUPFAM" id="SSF50370">
    <property type="entry name" value="Ricin B-like lectins"/>
    <property type="match status" value="2"/>
</dbReference>
<keyword evidence="1" id="KW-0175">Coiled coil</keyword>
<dbReference type="CDD" id="cd00081">
    <property type="entry name" value="Hint"/>
    <property type="match status" value="1"/>
</dbReference>
<comment type="caution">
    <text evidence="4">The sequence shown here is derived from an EMBL/GenBank/DDBJ whole genome shotgun (WGS) entry which is preliminary data.</text>
</comment>
<keyword evidence="5" id="KW-1185">Reference proteome</keyword>
<organism evidence="4 5">
    <name type="scientific">Actinoplanes nipponensis</name>
    <dbReference type="NCBI Taxonomy" id="135950"/>
    <lineage>
        <taxon>Bacteria</taxon>
        <taxon>Bacillati</taxon>
        <taxon>Actinomycetota</taxon>
        <taxon>Actinomycetes</taxon>
        <taxon>Micromonosporales</taxon>
        <taxon>Micromonosporaceae</taxon>
        <taxon>Actinoplanes</taxon>
    </lineage>
</organism>
<dbReference type="EMBL" id="BOMQ01000086">
    <property type="protein sequence ID" value="GIE53596.1"/>
    <property type="molecule type" value="Genomic_DNA"/>
</dbReference>
<evidence type="ECO:0000313" key="5">
    <source>
        <dbReference type="Proteomes" id="UP000647172"/>
    </source>
</evidence>
<dbReference type="InterPro" id="IPR036844">
    <property type="entry name" value="Hint_dom_sf"/>
</dbReference>
<dbReference type="InterPro" id="IPR035992">
    <property type="entry name" value="Ricin_B-like_lectins"/>
</dbReference>
<dbReference type="CDD" id="cd23451">
    <property type="entry name" value="beta-trefoil_Ricin_laminarinase"/>
    <property type="match status" value="1"/>
</dbReference>
<dbReference type="InterPro" id="IPR030934">
    <property type="entry name" value="Intein_C"/>
</dbReference>
<feature type="coiled-coil region" evidence="1">
    <location>
        <begin position="864"/>
        <end position="986"/>
    </location>
</feature>
<dbReference type="InterPro" id="IPR000772">
    <property type="entry name" value="Ricin_B_lectin"/>
</dbReference>
<evidence type="ECO:0000256" key="2">
    <source>
        <dbReference type="SAM" id="MobiDB-lite"/>
    </source>
</evidence>
<dbReference type="RefSeq" id="WP_203775764.1">
    <property type="nucleotide sequence ID" value="NZ_BAAAYJ010000071.1"/>
</dbReference>
<feature type="compositionally biased region" description="Low complexity" evidence="2">
    <location>
        <begin position="1294"/>
        <end position="1313"/>
    </location>
</feature>
<dbReference type="Proteomes" id="UP000647172">
    <property type="component" value="Unassembled WGS sequence"/>
</dbReference>
<feature type="compositionally biased region" description="Low complexity" evidence="2">
    <location>
        <begin position="1245"/>
        <end position="1258"/>
    </location>
</feature>
<dbReference type="Pfam" id="PF07591">
    <property type="entry name" value="PT-HINT"/>
    <property type="match status" value="1"/>
</dbReference>
<dbReference type="Gene3D" id="2.80.10.50">
    <property type="match status" value="2"/>
</dbReference>
<protein>
    <recommendedName>
        <fullName evidence="3">Ricin B lectin domain-containing protein</fullName>
    </recommendedName>
</protein>
<dbReference type="PROSITE" id="PS50231">
    <property type="entry name" value="RICIN_B_LECTIN"/>
    <property type="match status" value="2"/>
</dbReference>
<dbReference type="SUPFAM" id="SSF51294">
    <property type="entry name" value="Hedgehog/intein (Hint) domain"/>
    <property type="match status" value="1"/>
</dbReference>
<evidence type="ECO:0000313" key="4">
    <source>
        <dbReference type="EMBL" id="GIE53596.1"/>
    </source>
</evidence>
<sequence length="1841" mass="188479">MMIGSDGAVYARSSIGGTSGWTKEQAPGAQAIATNGGVQMLVGSDGYVYARTGIGTTWTKESTVTATDPDFDTAIAAGSDGTQLMVGSDGYLYAKKGVSAGGWTKELAGATGPGFGTSIAAGAGGLHAALNGTGYVAARTGIGTTFTTETDLTTEKDNNRPVQLFDCHDWDSQHWVVQFGKTGSLQLYNQSAGRCVDTPSSSTANGVALQIYTCNGSAAQRFSGPTTPTPPVGPVTSATLSRCAAPAATTATPATGTALVINTCGSGYNGGPLLPWTLQTDGTLTAAGLCLGVNGGEAGTANGVLTVLAKCAGTLDQQWAVGWDTSNRPRLLNPNSGRCLDVPNSSTTVGTQLQLYTCNNTGAQVWDVPHAGRTFTGPATAVPSVIPAGTGSNWERLNAMSTAERVRVNRSRLALLLHAGGSNARKAAAGTLAGPDTALNASWYDWVDASWVDADGGPLDQDVAAAGVADQARAQREAGRDHFLYGYPMSEYGRLPDYDTDVVDFMSKSSTFWLASNALYAQPPTAKAEPAAQDKVREIAARHAAATPADAWAWNLYADKAIDGSADDVRRFIQYDGWPTVAPESGTPEFRVEVEALKTRWAQGDSTNPIDPEEVLLDVEETAWAEWQAELNTQAQPRAEILAAEMQALDALRASAETMHDGLDYAWTARGILWAQDQKVNGPQITWGSVDMSHAPADLKLVKAKVAALAEAAKNSAAVAKDAADKAAAVRTAAYTAAAANGLPAGRGLTYAQQSAQVAQAAAAATQATANAMQTVVAAVNATLANSATLLANASAQAHAARALYLRQSAQDSAARAAQLATQAQQQATAAANAAAKVAADKAKIATVEATAKTALAKADAAAADAAKQERIAAEAKATAERERQNAAAANATAQQQAAIAETKKNEAQAAAGRANDDEAAALRAESDAAAAASRASAARQTLDRLTAEAAVADAKAAAAAGTGAADAAEAEARRARNAANAAGAAADTANRAANAAASAAAKARTAAIKARAAADRAYADVRKAQAAASQTHAASIKGHALAADAIENARKSAEQATLARQSAAEAKAEAASAKQAAQQARSEAAAALADSAVATGQAMATGQAAREAAAAAAAVSAPADEAISLADPWATSDSAAGLASLSSQAAKTIAEAQANVAAAQAVQAAALAAAAQDAANRAAGDAKLAAQAAADAAVSASKAAASAAAATKSANQAAADAKATQQASARIDDMDAQAQLDVEKARNSADAADGSADAAEAAADDSERDAAAARGAADDAEADASLADGYADDAEDSAASAREAADNAEASADAAQSSLDAINEVLAGNPQSPGDVAGSGSASGAVATELDNVYRVTIQTGYSFDPTSNCVGTGGCDVTGNYRSKGYYVYLLASCVTPSADPNVCVNTGSGPQVVLDELMTEPFDVTTTAKIHITQQEFLEATLRALPGMLFGEFIGCYKKLTPDDHDGGSAIDCGFVVAELALPVALKGVSFAVKELRFAMFAYNVAGIDAGLAALKASAINARTFAKIQKAALAARARAIFEGLNSCLRTGHSFAAGTGVVMADGSVKAIEDVRAGDLVRNATPTGGVETHRVTEVHVTTTDTAFTELIVTGGDGRRATITGTQNHPFYSLTARDFVDASRLAWQDRLWTDGSEVVTVESVRNYTDSMVTYDLSVEGVHTYFVADGGLRLLVHNTCPVIQAITKVPGLTPGKWDNVHAKDGLTIEEALGGHLSPGHPYIDAYDAGTRTGTSIKSVDWRADNVDTPGRFKSKIKAVLNELNNGKRFDDGWTLSKQYKRGDIDNWVLRVAYPKNPPPGYMERAMELVDDADAMGIKLYFHPIDG</sequence>
<feature type="domain" description="Ricin B lectin" evidence="3">
    <location>
        <begin position="112"/>
        <end position="225"/>
    </location>
</feature>
<dbReference type="Gene3D" id="2.170.16.10">
    <property type="entry name" value="Hedgehog/Intein (Hint) domain"/>
    <property type="match status" value="1"/>
</dbReference>
<dbReference type="SMART" id="SM00458">
    <property type="entry name" value="RICIN"/>
    <property type="match status" value="2"/>
</dbReference>
<proteinExistence type="predicted"/>
<gene>
    <name evidence="4" type="ORF">Ani05nite_71300</name>
</gene>